<evidence type="ECO:0000256" key="3">
    <source>
        <dbReference type="ARBA" id="ARBA00023274"/>
    </source>
</evidence>
<proteinExistence type="inferred from homology"/>
<dbReference type="InterPro" id="IPR035987">
    <property type="entry name" value="Ribosomal_uS8_sf"/>
</dbReference>
<protein>
    <submittedName>
        <fullName evidence="4">Putative ribosomal protein S8</fullName>
    </submittedName>
</protein>
<reference evidence="4" key="1">
    <citation type="journal article" date="2008" name="ISME J.">
        <title>Genomic patterns of recombination, clonal divergence and environment in marine microbial populations.</title>
        <authorList>
            <person name="Konstantinidis K.T."/>
            <person name="Delong E.F."/>
        </authorList>
    </citation>
    <scope>NUCLEOTIDE SEQUENCE</scope>
</reference>
<organism evidence="4">
    <name type="scientific">uncultured marine microorganism HF4000_ANIW141A21</name>
    <dbReference type="NCBI Taxonomy" id="455535"/>
    <lineage>
        <taxon>unclassified sequences</taxon>
        <taxon>environmental samples</taxon>
    </lineage>
</organism>
<sequence>MPAQNILSNLFTTLYNNELRNKKECLVIPASKLASEILRIIQKNKYIGEFEYIDDGLGGKFKIQLLGRINKCGLISPRLAIQKNEFERWERNYLPAVGVGILVITTSEGVLAHSEAKSKGIGGRLLGYVY</sequence>
<evidence type="ECO:0000256" key="2">
    <source>
        <dbReference type="ARBA" id="ARBA00022980"/>
    </source>
</evidence>
<dbReference type="SUPFAM" id="SSF56047">
    <property type="entry name" value="Ribosomal protein S8"/>
    <property type="match status" value="1"/>
</dbReference>
<name>B3T589_9ZZZZ</name>
<accession>B3T589</accession>
<dbReference type="PROSITE" id="PS00053">
    <property type="entry name" value="RIBOSOMAL_S8"/>
    <property type="match status" value="1"/>
</dbReference>
<dbReference type="Pfam" id="PF00410">
    <property type="entry name" value="Ribosomal_S8"/>
    <property type="match status" value="1"/>
</dbReference>
<evidence type="ECO:0000313" key="4">
    <source>
        <dbReference type="EMBL" id="ABZ07748.1"/>
    </source>
</evidence>
<dbReference type="HAMAP" id="MF_01302_A">
    <property type="entry name" value="Ribosomal_uS8_A"/>
    <property type="match status" value="1"/>
</dbReference>
<dbReference type="GO" id="GO:0003735">
    <property type="term" value="F:structural constituent of ribosome"/>
    <property type="evidence" value="ECO:0007669"/>
    <property type="project" value="InterPro"/>
</dbReference>
<dbReference type="AlphaFoldDB" id="B3T589"/>
<keyword evidence="3" id="KW-0687">Ribonucleoprotein</keyword>
<dbReference type="InterPro" id="IPR047863">
    <property type="entry name" value="Ribosomal_uS8_CS"/>
</dbReference>
<dbReference type="InterPro" id="IPR000630">
    <property type="entry name" value="Ribosomal_uS8"/>
</dbReference>
<dbReference type="Gene3D" id="3.30.1490.10">
    <property type="match status" value="1"/>
</dbReference>
<evidence type="ECO:0000256" key="1">
    <source>
        <dbReference type="ARBA" id="ARBA00006471"/>
    </source>
</evidence>
<comment type="similarity">
    <text evidence="1">Belongs to the universal ribosomal protein uS8 family.</text>
</comment>
<keyword evidence="2 4" id="KW-0689">Ribosomal protein</keyword>
<dbReference type="GO" id="GO:1990904">
    <property type="term" value="C:ribonucleoprotein complex"/>
    <property type="evidence" value="ECO:0007669"/>
    <property type="project" value="UniProtKB-KW"/>
</dbReference>
<dbReference type="PANTHER" id="PTHR11758">
    <property type="entry name" value="40S RIBOSOMAL PROTEIN S15A"/>
    <property type="match status" value="1"/>
</dbReference>
<dbReference type="NCBIfam" id="NF003115">
    <property type="entry name" value="PRK04034.1"/>
    <property type="match status" value="1"/>
</dbReference>
<dbReference type="Gene3D" id="3.30.1370.30">
    <property type="match status" value="1"/>
</dbReference>
<gene>
    <name evidence="4" type="ORF">ALOHA_HF4000ANIW141A21ctg1g33</name>
</gene>
<dbReference type="EMBL" id="EU016608">
    <property type="protein sequence ID" value="ABZ07748.1"/>
    <property type="molecule type" value="Genomic_DNA"/>
</dbReference>